<evidence type="ECO:0000313" key="8">
    <source>
        <dbReference type="EMBL" id="KXB36832.1"/>
    </source>
</evidence>
<dbReference type="InterPro" id="IPR005104">
    <property type="entry name" value="WHTH_HrcA_DNA-bd"/>
</dbReference>
<dbReference type="Gene3D" id="1.10.10.10">
    <property type="entry name" value="Winged helix-like DNA-binding domain superfamily/Winged helix DNA-binding domain"/>
    <property type="match status" value="1"/>
</dbReference>
<dbReference type="AlphaFoldDB" id="A0A133Y0X5"/>
<keyword evidence="4 5" id="KW-0804">Transcription</keyword>
<dbReference type="InterPro" id="IPR036388">
    <property type="entry name" value="WH-like_DNA-bd_sf"/>
</dbReference>
<dbReference type="HAMAP" id="MF_00081">
    <property type="entry name" value="HrcA"/>
    <property type="match status" value="1"/>
</dbReference>
<dbReference type="PANTHER" id="PTHR34824">
    <property type="entry name" value="HEAT-INDUCIBLE TRANSCRIPTION REPRESSOR HRCA"/>
    <property type="match status" value="1"/>
</dbReference>
<dbReference type="InterPro" id="IPR029016">
    <property type="entry name" value="GAF-like_dom_sf"/>
</dbReference>
<dbReference type="SUPFAM" id="SSF55781">
    <property type="entry name" value="GAF domain-like"/>
    <property type="match status" value="1"/>
</dbReference>
<dbReference type="Gene3D" id="3.30.390.60">
    <property type="entry name" value="Heat-inducible transcription repressor hrca homolog, domain 3"/>
    <property type="match status" value="1"/>
</dbReference>
<evidence type="ECO:0000256" key="4">
    <source>
        <dbReference type="ARBA" id="ARBA00023163"/>
    </source>
</evidence>
<protein>
    <recommendedName>
        <fullName evidence="5">Heat-inducible transcription repressor HrcA</fullName>
    </recommendedName>
</protein>
<evidence type="ECO:0000259" key="7">
    <source>
        <dbReference type="Pfam" id="PF03444"/>
    </source>
</evidence>
<dbReference type="Proteomes" id="UP000070422">
    <property type="component" value="Unassembled WGS sequence"/>
</dbReference>
<dbReference type="STRING" id="87541.AWM71_07185"/>
<dbReference type="InterPro" id="IPR021153">
    <property type="entry name" value="HrcA_C"/>
</dbReference>
<sequence length="367" mass="41256">MLKEGDEMLTKRQTLILKAIIDAYSASGEPVGSKTLLGLTGIEASSATIRNEMVRLEKQGLIAKMHSSSGRVPTEAGYRYYINFIMPEYGGAIDSGLSTEDSRRLQEVFQVPYLALGEIVNRSTSLLAELTNYVAIALGPSAREFHLAGFRLVPIASHQVMAILVTEEGVVENQIFRLPVSIEEEDLEQMVRLINRELVGCDLTTVMTKLRTDFFHYLNESVQQLIGQGSMMEYLLNKVNTQRVYVQGKNNLYHYLYESDDIDQIDYLNQLLSNPDQMNQMLTPSEQGIQVKIGRDLSIEGLDHLSVMTAQLEGPSAHQTISVAILGPENMSYLRMAQLFQGVRVELCHYIDSYYHCEEGKMNGKNR</sequence>
<dbReference type="InterPro" id="IPR023120">
    <property type="entry name" value="WHTH_transcript_rep_HrcA_IDD"/>
</dbReference>
<organism evidence="8 9">
    <name type="scientific">Aerococcus christensenii</name>
    <dbReference type="NCBI Taxonomy" id="87541"/>
    <lineage>
        <taxon>Bacteria</taxon>
        <taxon>Bacillati</taxon>
        <taxon>Bacillota</taxon>
        <taxon>Bacilli</taxon>
        <taxon>Lactobacillales</taxon>
        <taxon>Aerococcaceae</taxon>
        <taxon>Aerococcus</taxon>
    </lineage>
</organism>
<dbReference type="InterPro" id="IPR036390">
    <property type="entry name" value="WH_DNA-bd_sf"/>
</dbReference>
<comment type="function">
    <text evidence="5">Negative regulator of class I heat shock genes (grpE-dnaK-dnaJ and groELS operons). Prevents heat-shock induction of these operons.</text>
</comment>
<dbReference type="GO" id="GO:0003677">
    <property type="term" value="F:DNA binding"/>
    <property type="evidence" value="ECO:0007669"/>
    <property type="project" value="InterPro"/>
</dbReference>
<dbReference type="OrthoDB" id="9783139at2"/>
<comment type="similarity">
    <text evidence="5">Belongs to the HrcA family.</text>
</comment>
<keyword evidence="2 5" id="KW-0805">Transcription regulation</keyword>
<dbReference type="NCBIfam" id="TIGR00331">
    <property type="entry name" value="hrcA"/>
    <property type="match status" value="1"/>
</dbReference>
<evidence type="ECO:0000256" key="5">
    <source>
        <dbReference type="HAMAP-Rule" id="MF_00081"/>
    </source>
</evidence>
<feature type="domain" description="Heat-inducible transcription repressor HrcA C-terminal" evidence="6">
    <location>
        <begin position="118"/>
        <end position="336"/>
    </location>
</feature>
<dbReference type="InterPro" id="IPR002571">
    <property type="entry name" value="HrcA"/>
</dbReference>
<feature type="domain" description="Winged helix-turn-helix transcription repressor HrcA DNA-binding" evidence="7">
    <location>
        <begin position="8"/>
        <end position="79"/>
    </location>
</feature>
<evidence type="ECO:0000256" key="2">
    <source>
        <dbReference type="ARBA" id="ARBA00023015"/>
    </source>
</evidence>
<proteinExistence type="inferred from homology"/>
<accession>A0A133Y0X5</accession>
<evidence type="ECO:0000256" key="1">
    <source>
        <dbReference type="ARBA" id="ARBA00022491"/>
    </source>
</evidence>
<comment type="caution">
    <text evidence="8">The sequence shown here is derived from an EMBL/GenBank/DDBJ whole genome shotgun (WGS) entry which is preliminary data.</text>
</comment>
<dbReference type="Gene3D" id="3.30.450.40">
    <property type="match status" value="1"/>
</dbReference>
<evidence type="ECO:0000259" key="6">
    <source>
        <dbReference type="Pfam" id="PF01628"/>
    </source>
</evidence>
<dbReference type="EMBL" id="LSCQ01000037">
    <property type="protein sequence ID" value="KXB36832.1"/>
    <property type="molecule type" value="Genomic_DNA"/>
</dbReference>
<dbReference type="Pfam" id="PF03444">
    <property type="entry name" value="WHD_HrcA"/>
    <property type="match status" value="1"/>
</dbReference>
<reference evidence="8 9" key="1">
    <citation type="submission" date="2016-01" db="EMBL/GenBank/DDBJ databases">
        <authorList>
            <person name="Oliw E.H."/>
        </authorList>
    </citation>
    <scope>NUCLEOTIDE SEQUENCE [LARGE SCALE GENOMIC DNA]</scope>
    <source>
        <strain evidence="8 9">KA00635</strain>
    </source>
</reference>
<evidence type="ECO:0000256" key="3">
    <source>
        <dbReference type="ARBA" id="ARBA00023016"/>
    </source>
</evidence>
<dbReference type="Pfam" id="PF01628">
    <property type="entry name" value="HrcA"/>
    <property type="match status" value="1"/>
</dbReference>
<dbReference type="GO" id="GO:0045892">
    <property type="term" value="P:negative regulation of DNA-templated transcription"/>
    <property type="evidence" value="ECO:0007669"/>
    <property type="project" value="UniProtKB-UniRule"/>
</dbReference>
<dbReference type="PANTHER" id="PTHR34824:SF1">
    <property type="entry name" value="HEAT-INDUCIBLE TRANSCRIPTION REPRESSOR HRCA"/>
    <property type="match status" value="1"/>
</dbReference>
<gene>
    <name evidence="5" type="primary">hrcA</name>
    <name evidence="8" type="ORF">HMPREF3187_00720</name>
</gene>
<dbReference type="PATRIC" id="fig|87541.4.peg.719"/>
<name>A0A133Y0X5_9LACT</name>
<evidence type="ECO:0000313" key="9">
    <source>
        <dbReference type="Proteomes" id="UP000070422"/>
    </source>
</evidence>
<dbReference type="SUPFAM" id="SSF46785">
    <property type="entry name" value="Winged helix' DNA-binding domain"/>
    <property type="match status" value="1"/>
</dbReference>
<keyword evidence="3 5" id="KW-0346">Stress response</keyword>
<dbReference type="PIRSF" id="PIRSF005485">
    <property type="entry name" value="HrcA"/>
    <property type="match status" value="1"/>
</dbReference>
<keyword evidence="1 5" id="KW-0678">Repressor</keyword>